<dbReference type="InterPro" id="IPR015797">
    <property type="entry name" value="NUDIX_hydrolase-like_dom_sf"/>
</dbReference>
<gene>
    <name evidence="2" type="ORF">ACFQWB_12975</name>
</gene>
<reference evidence="3" key="1">
    <citation type="journal article" date="2019" name="Int. J. Syst. Evol. Microbiol.">
        <title>The Global Catalogue of Microorganisms (GCM) 10K type strain sequencing project: providing services to taxonomists for standard genome sequencing and annotation.</title>
        <authorList>
            <consortium name="The Broad Institute Genomics Platform"/>
            <consortium name="The Broad Institute Genome Sequencing Center for Infectious Disease"/>
            <person name="Wu L."/>
            <person name="Ma J."/>
        </authorList>
    </citation>
    <scope>NUCLEOTIDE SEQUENCE [LARGE SCALE GENOMIC DNA]</scope>
    <source>
        <strain evidence="3">JCM 18657</strain>
    </source>
</reference>
<dbReference type="RefSeq" id="WP_342774292.1">
    <property type="nucleotide sequence ID" value="NZ_JBHTGQ010000028.1"/>
</dbReference>
<name>A0ABW2V7J2_9BACL</name>
<feature type="domain" description="Nudix hydrolase" evidence="1">
    <location>
        <begin position="184"/>
        <end position="319"/>
    </location>
</feature>
<protein>
    <submittedName>
        <fullName evidence="2">DUF309 domain-containing protein</fullName>
    </submittedName>
</protein>
<dbReference type="SUPFAM" id="SSF55811">
    <property type="entry name" value="Nudix"/>
    <property type="match status" value="1"/>
</dbReference>
<evidence type="ECO:0000313" key="2">
    <source>
        <dbReference type="EMBL" id="MFC7750834.1"/>
    </source>
</evidence>
<accession>A0ABW2V7J2</accession>
<dbReference type="Gene3D" id="1.10.3450.10">
    <property type="entry name" value="TTHA0068-like"/>
    <property type="match status" value="1"/>
</dbReference>
<organism evidence="2 3">
    <name type="scientific">Paenibacillus thermoaerophilus</name>
    <dbReference type="NCBI Taxonomy" id="1215385"/>
    <lineage>
        <taxon>Bacteria</taxon>
        <taxon>Bacillati</taxon>
        <taxon>Bacillota</taxon>
        <taxon>Bacilli</taxon>
        <taxon>Bacillales</taxon>
        <taxon>Paenibacillaceae</taxon>
        <taxon>Paenibacillus</taxon>
    </lineage>
</organism>
<sequence length="355" mass="40574">MGNRTYPDAYVDYLVHFHASRDYFECHEILEEYWKEHPGDPLSGAWVGLIQIAVGLYHLRRGNRAGAVKMWRSALDRQLAGFDAGRLGLDDAALKRELRARLDELERLGRDEPLPAFRDLDLPIADETLLQACRARSKELGFSWISRSPLDDPELIHRHSRRDRSEVLLARERELRRRLSLRIEADLPYTICFIRRGDEVLLLNRRSAPWMGCWNGVGGKLEPGETPAANIVREIREETGLELKQSEVVWKGIVTWTVDGGRLGGMHVFVANLPGHLALETPKQTEEGILDWKRIDWITDPANQGVASNVPRFLTTLFEDASEWEHRCVFEAGRLTGYERLPLGVDLRTVRRGNG</sequence>
<dbReference type="InterPro" id="IPR000086">
    <property type="entry name" value="NUDIX_hydrolase_dom"/>
</dbReference>
<dbReference type="PANTHER" id="PTHR43222">
    <property type="entry name" value="NUDIX HYDROLASE 23"/>
    <property type="match status" value="1"/>
</dbReference>
<dbReference type="Pfam" id="PF00293">
    <property type="entry name" value="NUDIX"/>
    <property type="match status" value="1"/>
</dbReference>
<proteinExistence type="predicted"/>
<dbReference type="PROSITE" id="PS51462">
    <property type="entry name" value="NUDIX"/>
    <property type="match status" value="1"/>
</dbReference>
<dbReference type="SUPFAM" id="SSF140663">
    <property type="entry name" value="TTHA0068-like"/>
    <property type="match status" value="1"/>
</dbReference>
<dbReference type="CDD" id="cd18886">
    <property type="entry name" value="NUDIX_MutT_Nudt1"/>
    <property type="match status" value="1"/>
</dbReference>
<dbReference type="EMBL" id="JBHTGQ010000028">
    <property type="protein sequence ID" value="MFC7750834.1"/>
    <property type="molecule type" value="Genomic_DNA"/>
</dbReference>
<evidence type="ECO:0000259" key="1">
    <source>
        <dbReference type="PROSITE" id="PS51462"/>
    </source>
</evidence>
<dbReference type="Gene3D" id="3.90.79.10">
    <property type="entry name" value="Nucleoside Triphosphate Pyrophosphohydrolase"/>
    <property type="match status" value="1"/>
</dbReference>
<dbReference type="InterPro" id="IPR005500">
    <property type="entry name" value="DUF309"/>
</dbReference>
<dbReference type="Pfam" id="PF03745">
    <property type="entry name" value="DUF309"/>
    <property type="match status" value="1"/>
</dbReference>
<dbReference type="Proteomes" id="UP001596528">
    <property type="component" value="Unassembled WGS sequence"/>
</dbReference>
<evidence type="ECO:0000313" key="3">
    <source>
        <dbReference type="Proteomes" id="UP001596528"/>
    </source>
</evidence>
<keyword evidence="3" id="KW-1185">Reference proteome</keyword>
<dbReference type="PANTHER" id="PTHR43222:SF2">
    <property type="entry name" value="NUDIX HYDROLASE 23, CHLOROPLASTIC"/>
    <property type="match status" value="1"/>
</dbReference>
<comment type="caution">
    <text evidence="2">The sequence shown here is derived from an EMBL/GenBank/DDBJ whole genome shotgun (WGS) entry which is preliminary data.</text>
</comment>
<dbReference type="InterPro" id="IPR023203">
    <property type="entry name" value="TTHA0068_sf"/>
</dbReference>